<feature type="domain" description="MD-2-related lipid-recognition" evidence="3">
    <location>
        <begin position="24"/>
        <end position="164"/>
    </location>
</feature>
<name>A0A4Y2SNG7_ARAVE</name>
<evidence type="ECO:0000313" key="4">
    <source>
        <dbReference type="EMBL" id="GBN89872.1"/>
    </source>
</evidence>
<dbReference type="InterPro" id="IPR003172">
    <property type="entry name" value="ML_dom"/>
</dbReference>
<gene>
    <name evidence="4" type="ORF">AVEN_30111_1</name>
</gene>
<accession>A0A4Y2SNG7</accession>
<evidence type="ECO:0000313" key="5">
    <source>
        <dbReference type="Proteomes" id="UP000499080"/>
    </source>
</evidence>
<dbReference type="Pfam" id="PF02221">
    <property type="entry name" value="E1_DerP2_DerF2"/>
    <property type="match status" value="1"/>
</dbReference>
<dbReference type="SMART" id="SM00737">
    <property type="entry name" value="ML"/>
    <property type="match status" value="1"/>
</dbReference>
<feature type="chain" id="PRO_5021222634" description="MD-2-related lipid-recognition domain-containing protein" evidence="2">
    <location>
        <begin position="22"/>
        <end position="188"/>
    </location>
</feature>
<feature type="signal peptide" evidence="2">
    <location>
        <begin position="1"/>
        <end position="21"/>
    </location>
</feature>
<dbReference type="GO" id="GO:0008047">
    <property type="term" value="F:enzyme activator activity"/>
    <property type="evidence" value="ECO:0007669"/>
    <property type="project" value="InterPro"/>
</dbReference>
<evidence type="ECO:0000256" key="1">
    <source>
        <dbReference type="ARBA" id="ARBA00022729"/>
    </source>
</evidence>
<dbReference type="OrthoDB" id="6460521at2759"/>
<reference evidence="4 5" key="1">
    <citation type="journal article" date="2019" name="Sci. Rep.">
        <title>Orb-weaving spider Araneus ventricosus genome elucidates the spidroin gene catalogue.</title>
        <authorList>
            <person name="Kono N."/>
            <person name="Nakamura H."/>
            <person name="Ohtoshi R."/>
            <person name="Moran D.A.P."/>
            <person name="Shinohara A."/>
            <person name="Yoshida Y."/>
            <person name="Fujiwara M."/>
            <person name="Mori M."/>
            <person name="Tomita M."/>
            <person name="Arakawa K."/>
        </authorList>
    </citation>
    <scope>NUCLEOTIDE SEQUENCE [LARGE SCALE GENOMIC DNA]</scope>
</reference>
<dbReference type="Proteomes" id="UP000499080">
    <property type="component" value="Unassembled WGS sequence"/>
</dbReference>
<dbReference type="GO" id="GO:0006689">
    <property type="term" value="P:ganglioside catabolic process"/>
    <property type="evidence" value="ECO:0007669"/>
    <property type="project" value="InterPro"/>
</dbReference>
<dbReference type="InterPro" id="IPR036846">
    <property type="entry name" value="GM2-AP_sf"/>
</dbReference>
<protein>
    <recommendedName>
        <fullName evidence="3">MD-2-related lipid-recognition domain-containing protein</fullName>
    </recommendedName>
</protein>
<sequence length="188" mass="21446">MKTLLFMLGCFYLIVCSYVQAIDWDKCGSGKQIVQLWKLKISPDPIRLSGKDAIVSFQADLYEDIPAGSRIQINIWKVKWIGWDIYIQAPCFLPTGCDVELCSFLNYFSGECPVTAGLYESDNIEFDIPEMSSFVKWFASGRFWIELKITGPNSEQLTCWSFKGEAKQLFSPWNPDLLSFKMGNETSV</sequence>
<proteinExistence type="predicted"/>
<organism evidence="4 5">
    <name type="scientific">Araneus ventricosus</name>
    <name type="common">Orbweaver spider</name>
    <name type="synonym">Epeira ventricosa</name>
    <dbReference type="NCBI Taxonomy" id="182803"/>
    <lineage>
        <taxon>Eukaryota</taxon>
        <taxon>Metazoa</taxon>
        <taxon>Ecdysozoa</taxon>
        <taxon>Arthropoda</taxon>
        <taxon>Chelicerata</taxon>
        <taxon>Arachnida</taxon>
        <taxon>Araneae</taxon>
        <taxon>Araneomorphae</taxon>
        <taxon>Entelegynae</taxon>
        <taxon>Araneoidea</taxon>
        <taxon>Araneidae</taxon>
        <taxon>Araneus</taxon>
    </lineage>
</organism>
<dbReference type="SUPFAM" id="SSF63707">
    <property type="entry name" value="Ganglioside M2 (gm2) activator"/>
    <property type="match status" value="1"/>
</dbReference>
<dbReference type="GO" id="GO:0005319">
    <property type="term" value="F:lipid transporter activity"/>
    <property type="evidence" value="ECO:0007669"/>
    <property type="project" value="TreeGrafter"/>
</dbReference>
<dbReference type="PANTHER" id="PTHR17357">
    <property type="entry name" value="GM2 GANGLIOSIDE ACTIVATOR PROTEIN"/>
    <property type="match status" value="1"/>
</dbReference>
<dbReference type="GO" id="GO:0009898">
    <property type="term" value="C:cytoplasmic side of plasma membrane"/>
    <property type="evidence" value="ECO:0007669"/>
    <property type="project" value="TreeGrafter"/>
</dbReference>
<dbReference type="Gene3D" id="2.70.220.10">
    <property type="entry name" value="Ganglioside GM2 activator"/>
    <property type="match status" value="1"/>
</dbReference>
<evidence type="ECO:0000259" key="3">
    <source>
        <dbReference type="SMART" id="SM00737"/>
    </source>
</evidence>
<keyword evidence="1 2" id="KW-0732">Signal</keyword>
<evidence type="ECO:0000256" key="2">
    <source>
        <dbReference type="SAM" id="SignalP"/>
    </source>
</evidence>
<dbReference type="AlphaFoldDB" id="A0A4Y2SNG7"/>
<dbReference type="EMBL" id="BGPR01023019">
    <property type="protein sequence ID" value="GBN89872.1"/>
    <property type="molecule type" value="Genomic_DNA"/>
</dbReference>
<dbReference type="InterPro" id="IPR028996">
    <property type="entry name" value="GM2-AP"/>
</dbReference>
<dbReference type="PANTHER" id="PTHR17357:SF0">
    <property type="entry name" value="GANGLIOSIDE GM2 ACTIVATOR"/>
    <property type="match status" value="1"/>
</dbReference>
<keyword evidence="5" id="KW-1185">Reference proteome</keyword>
<comment type="caution">
    <text evidence="4">The sequence shown here is derived from an EMBL/GenBank/DDBJ whole genome shotgun (WGS) entry which is preliminary data.</text>
</comment>